<evidence type="ECO:0008006" key="10">
    <source>
        <dbReference type="Google" id="ProtNLM"/>
    </source>
</evidence>
<dbReference type="GO" id="GO:0020037">
    <property type="term" value="F:heme binding"/>
    <property type="evidence" value="ECO:0007669"/>
    <property type="project" value="InterPro"/>
</dbReference>
<dbReference type="Pfam" id="PF00067">
    <property type="entry name" value="p450"/>
    <property type="match status" value="1"/>
</dbReference>
<dbReference type="Gene3D" id="1.10.630.10">
    <property type="entry name" value="Cytochrome P450"/>
    <property type="match status" value="1"/>
</dbReference>
<keyword evidence="6" id="KW-0503">Monooxygenase</keyword>
<evidence type="ECO:0000256" key="2">
    <source>
        <dbReference type="ARBA" id="ARBA00010617"/>
    </source>
</evidence>
<keyword evidence="6" id="KW-0560">Oxidoreductase</keyword>
<evidence type="ECO:0000256" key="7">
    <source>
        <dbReference type="PIRSR" id="PIRSR602403-1"/>
    </source>
</evidence>
<proteinExistence type="inferred from homology"/>
<protein>
    <recommendedName>
        <fullName evidence="10">Cytochrome P450</fullName>
    </recommendedName>
</protein>
<dbReference type="EMBL" id="RYZI01000089">
    <property type="protein sequence ID" value="RWA11128.1"/>
    <property type="molecule type" value="Genomic_DNA"/>
</dbReference>
<organism evidence="8 9">
    <name type="scientific">Xylaria grammica</name>
    <dbReference type="NCBI Taxonomy" id="363999"/>
    <lineage>
        <taxon>Eukaryota</taxon>
        <taxon>Fungi</taxon>
        <taxon>Dikarya</taxon>
        <taxon>Ascomycota</taxon>
        <taxon>Pezizomycotina</taxon>
        <taxon>Sordariomycetes</taxon>
        <taxon>Xylariomycetidae</taxon>
        <taxon>Xylariales</taxon>
        <taxon>Xylariaceae</taxon>
        <taxon>Xylaria</taxon>
    </lineage>
</organism>
<dbReference type="PANTHER" id="PTHR24304">
    <property type="entry name" value="CYTOCHROME P450 FAMILY 7"/>
    <property type="match status" value="1"/>
</dbReference>
<dbReference type="CDD" id="cd11040">
    <property type="entry name" value="CYP7_CYP8-like"/>
    <property type="match status" value="1"/>
</dbReference>
<comment type="similarity">
    <text evidence="2">Belongs to the cytochrome P450 family.</text>
</comment>
<sequence>MLVDFSLEDTVALMRHLLLAAEDHATSHSILRGLLCVVIVLAWTAWRCWKFTVYPWLHPDEPKELPYFIPSKLSPSFTVHREMSILTGPSGYSVLAHGASFFKDSNGLLERARRYFASTGTTPFALTAFGHTFYVVTHPKDSAAVYRNTESLSFDEFVQALMRFNGNDEWTIKNVHQPLPATTKAGFANPEGLSMISLTQRMHMHQLHPGEKMAVFQLQIRDWLNRKLTLDVLASTDSTDTGQSSVDSVELPLYQWTSDWFVRLGQHLYFGDVLERVDPEYTDNFVVFDEVIWKMLYQYPSLLCRDMTVPRDRMIASMKAYLQLHPDERRGQAAWLINSLEDEFRGIGVDDNNLAILFFHLYFAINTNSRKTSFWVLTHMMRNPSYIAAFRSETAPAFDGDDLVDMAYIQDADKCPTVDAIWLETLRVAGWAASVRLVARDAVIGGKVLRAGNRIMVPHRLLHFDSAFAGDEPTAWRPGRWLDSDAGRKMQKSPSWHPFGGGKTVCSGRFLAKGMVMAFVSTILRRFDIEAVGNPPMPQPDVGRPVLGIISVMEGQDYRVKVTRRKEASA</sequence>
<keyword evidence="5 7" id="KW-0408">Iron</keyword>
<dbReference type="GO" id="GO:0008395">
    <property type="term" value="F:steroid hydroxylase activity"/>
    <property type="evidence" value="ECO:0007669"/>
    <property type="project" value="TreeGrafter"/>
</dbReference>
<comment type="caution">
    <text evidence="8">The sequence shown here is derived from an EMBL/GenBank/DDBJ whole genome shotgun (WGS) entry which is preliminary data.</text>
</comment>
<gene>
    <name evidence="8" type="ORF">EKO27_g3953</name>
</gene>
<reference evidence="8 9" key="1">
    <citation type="submission" date="2018-12" db="EMBL/GenBank/DDBJ databases">
        <title>Draft genome sequence of Xylaria grammica IHI A82.</title>
        <authorList>
            <person name="Buettner E."/>
            <person name="Kellner H."/>
        </authorList>
    </citation>
    <scope>NUCLEOTIDE SEQUENCE [LARGE SCALE GENOMIC DNA]</scope>
    <source>
        <strain evidence="8 9">IHI A82</strain>
    </source>
</reference>
<name>A0A439D9N7_9PEZI</name>
<evidence type="ECO:0000256" key="1">
    <source>
        <dbReference type="ARBA" id="ARBA00001971"/>
    </source>
</evidence>
<evidence type="ECO:0000256" key="5">
    <source>
        <dbReference type="ARBA" id="ARBA00023004"/>
    </source>
</evidence>
<dbReference type="InterPro" id="IPR036396">
    <property type="entry name" value="Cyt_P450_sf"/>
</dbReference>
<dbReference type="PRINTS" id="PR00465">
    <property type="entry name" value="EP450IV"/>
</dbReference>
<accession>A0A439D9N7</accession>
<dbReference type="InterPro" id="IPR002403">
    <property type="entry name" value="Cyt_P450_E_grp-IV"/>
</dbReference>
<evidence type="ECO:0000256" key="3">
    <source>
        <dbReference type="ARBA" id="ARBA00022617"/>
    </source>
</evidence>
<evidence type="ECO:0000313" key="9">
    <source>
        <dbReference type="Proteomes" id="UP000286045"/>
    </source>
</evidence>
<dbReference type="SUPFAM" id="SSF48264">
    <property type="entry name" value="Cytochrome P450"/>
    <property type="match status" value="1"/>
</dbReference>
<keyword evidence="9" id="KW-1185">Reference proteome</keyword>
<dbReference type="PANTHER" id="PTHR24304:SF2">
    <property type="entry name" value="24-HYDROXYCHOLESTEROL 7-ALPHA-HYDROXYLASE"/>
    <property type="match status" value="1"/>
</dbReference>
<comment type="cofactor">
    <cofactor evidence="1 7">
        <name>heme</name>
        <dbReference type="ChEBI" id="CHEBI:30413"/>
    </cofactor>
</comment>
<feature type="binding site" description="axial binding residue" evidence="7">
    <location>
        <position position="506"/>
    </location>
    <ligand>
        <name>heme</name>
        <dbReference type="ChEBI" id="CHEBI:30413"/>
    </ligand>
    <ligandPart>
        <name>Fe</name>
        <dbReference type="ChEBI" id="CHEBI:18248"/>
    </ligandPart>
</feature>
<dbReference type="InterPro" id="IPR050529">
    <property type="entry name" value="CYP450_sterol_14alpha_dmase"/>
</dbReference>
<evidence type="ECO:0000256" key="6">
    <source>
        <dbReference type="ARBA" id="ARBA00023033"/>
    </source>
</evidence>
<dbReference type="GO" id="GO:0016705">
    <property type="term" value="F:oxidoreductase activity, acting on paired donors, with incorporation or reduction of molecular oxygen"/>
    <property type="evidence" value="ECO:0007669"/>
    <property type="project" value="InterPro"/>
</dbReference>
<keyword evidence="3 7" id="KW-0349">Heme</keyword>
<keyword evidence="4 7" id="KW-0479">Metal-binding</keyword>
<dbReference type="Proteomes" id="UP000286045">
    <property type="component" value="Unassembled WGS sequence"/>
</dbReference>
<dbReference type="GO" id="GO:0005506">
    <property type="term" value="F:iron ion binding"/>
    <property type="evidence" value="ECO:0007669"/>
    <property type="project" value="InterPro"/>
</dbReference>
<dbReference type="STRING" id="363999.A0A439D9N7"/>
<dbReference type="AlphaFoldDB" id="A0A439D9N7"/>
<dbReference type="InterPro" id="IPR001128">
    <property type="entry name" value="Cyt_P450"/>
</dbReference>
<evidence type="ECO:0000256" key="4">
    <source>
        <dbReference type="ARBA" id="ARBA00022723"/>
    </source>
</evidence>
<evidence type="ECO:0000313" key="8">
    <source>
        <dbReference type="EMBL" id="RWA11128.1"/>
    </source>
</evidence>